<feature type="transmembrane region" description="Helical" evidence="8">
    <location>
        <begin position="35"/>
        <end position="55"/>
    </location>
</feature>
<evidence type="ECO:0000256" key="5">
    <source>
        <dbReference type="ARBA" id="ARBA00022692"/>
    </source>
</evidence>
<name>A0A1G5PR17_9GAMM</name>
<dbReference type="InterPro" id="IPR052017">
    <property type="entry name" value="TSUP"/>
</dbReference>
<feature type="transmembrane region" description="Helical" evidence="8">
    <location>
        <begin position="224"/>
        <end position="242"/>
    </location>
</feature>
<comment type="similarity">
    <text evidence="2 8">Belongs to the 4-toluene sulfonate uptake permease (TSUP) (TC 2.A.102) family.</text>
</comment>
<evidence type="ECO:0000256" key="1">
    <source>
        <dbReference type="ARBA" id="ARBA00004651"/>
    </source>
</evidence>
<proteinExistence type="inferred from homology"/>
<keyword evidence="10" id="KW-1185">Reference proteome</keyword>
<dbReference type="RefSeq" id="WP_092992510.1">
    <property type="nucleotide sequence ID" value="NZ_FMWD01000002.1"/>
</dbReference>
<keyword evidence="3" id="KW-0813">Transport</keyword>
<dbReference type="EMBL" id="FMWD01000002">
    <property type="protein sequence ID" value="SCZ51882.1"/>
    <property type="molecule type" value="Genomic_DNA"/>
</dbReference>
<evidence type="ECO:0000313" key="9">
    <source>
        <dbReference type="EMBL" id="SCZ51882.1"/>
    </source>
</evidence>
<feature type="transmembrane region" description="Helical" evidence="8">
    <location>
        <begin position="75"/>
        <end position="94"/>
    </location>
</feature>
<feature type="transmembrane region" description="Helical" evidence="8">
    <location>
        <begin position="101"/>
        <end position="119"/>
    </location>
</feature>
<evidence type="ECO:0000256" key="7">
    <source>
        <dbReference type="ARBA" id="ARBA00023136"/>
    </source>
</evidence>
<comment type="subcellular location">
    <subcellularLocation>
        <location evidence="1 8">Cell membrane</location>
        <topology evidence="1 8">Multi-pass membrane protein</topology>
    </subcellularLocation>
</comment>
<keyword evidence="6 8" id="KW-1133">Transmembrane helix</keyword>
<feature type="transmembrane region" description="Helical" evidence="8">
    <location>
        <begin position="170"/>
        <end position="190"/>
    </location>
</feature>
<evidence type="ECO:0000256" key="4">
    <source>
        <dbReference type="ARBA" id="ARBA00022475"/>
    </source>
</evidence>
<feature type="transmembrane region" description="Helical" evidence="8">
    <location>
        <begin position="6"/>
        <end position="23"/>
    </location>
</feature>
<dbReference type="Proteomes" id="UP000199648">
    <property type="component" value="Unassembled WGS sequence"/>
</dbReference>
<sequence>MLDALSATELAYAAAVLFAAYFVRGITGFGSALIAVPLLALVLPVPFVVPIIVLLDYVGSVSHSVRHFHHIRWSDLLPLLPFTLTGILAALFLLRELDPGLLSKALGGFVILYAVYSLLPLPPLRGSRLWAAPLGALAGLIGTLFGTGGPFTVIYLGLRGLGKTAFRGTVATIFVMDGGMRLTGFTVTGLYSADNLLITALGVPLLAAGMYAGGRIHTNLSRQAFVRLVALILLGSGTVLLLK</sequence>
<dbReference type="Pfam" id="PF01925">
    <property type="entry name" value="TauE"/>
    <property type="match status" value="1"/>
</dbReference>
<dbReference type="OrthoDB" id="5801432at2"/>
<organism evidence="9 10">
    <name type="scientific">Thiohalomonas denitrificans</name>
    <dbReference type="NCBI Taxonomy" id="415747"/>
    <lineage>
        <taxon>Bacteria</taxon>
        <taxon>Pseudomonadati</taxon>
        <taxon>Pseudomonadota</taxon>
        <taxon>Gammaproteobacteria</taxon>
        <taxon>Thiohalomonadales</taxon>
        <taxon>Thiohalomonadaceae</taxon>
        <taxon>Thiohalomonas</taxon>
    </lineage>
</organism>
<dbReference type="PANTHER" id="PTHR30269">
    <property type="entry name" value="TRANSMEMBRANE PROTEIN YFCA"/>
    <property type="match status" value="1"/>
</dbReference>
<keyword evidence="7 8" id="KW-0472">Membrane</keyword>
<dbReference type="InterPro" id="IPR002781">
    <property type="entry name" value="TM_pro_TauE-like"/>
</dbReference>
<dbReference type="PANTHER" id="PTHR30269:SF37">
    <property type="entry name" value="MEMBRANE TRANSPORTER PROTEIN"/>
    <property type="match status" value="1"/>
</dbReference>
<accession>A0A1G5PR17</accession>
<gene>
    <name evidence="9" type="ORF">SAMN03097708_00612</name>
</gene>
<keyword evidence="5 8" id="KW-0812">Transmembrane</keyword>
<keyword evidence="4 8" id="KW-1003">Cell membrane</keyword>
<feature type="transmembrane region" description="Helical" evidence="8">
    <location>
        <begin position="131"/>
        <end position="158"/>
    </location>
</feature>
<evidence type="ECO:0000256" key="2">
    <source>
        <dbReference type="ARBA" id="ARBA00009142"/>
    </source>
</evidence>
<evidence type="ECO:0000313" key="10">
    <source>
        <dbReference type="Proteomes" id="UP000199648"/>
    </source>
</evidence>
<dbReference type="AlphaFoldDB" id="A0A1G5PR17"/>
<protein>
    <recommendedName>
        <fullName evidence="8">Probable membrane transporter protein</fullName>
    </recommendedName>
</protein>
<feature type="transmembrane region" description="Helical" evidence="8">
    <location>
        <begin position="196"/>
        <end position="212"/>
    </location>
</feature>
<evidence type="ECO:0000256" key="6">
    <source>
        <dbReference type="ARBA" id="ARBA00022989"/>
    </source>
</evidence>
<reference evidence="9 10" key="1">
    <citation type="submission" date="2016-10" db="EMBL/GenBank/DDBJ databases">
        <authorList>
            <person name="de Groot N.N."/>
        </authorList>
    </citation>
    <scope>NUCLEOTIDE SEQUENCE [LARGE SCALE GENOMIC DNA]</scope>
    <source>
        <strain evidence="9 10">HLD2</strain>
    </source>
</reference>
<evidence type="ECO:0000256" key="3">
    <source>
        <dbReference type="ARBA" id="ARBA00022448"/>
    </source>
</evidence>
<evidence type="ECO:0000256" key="8">
    <source>
        <dbReference type="RuleBase" id="RU363041"/>
    </source>
</evidence>
<dbReference type="GO" id="GO:0005886">
    <property type="term" value="C:plasma membrane"/>
    <property type="evidence" value="ECO:0007669"/>
    <property type="project" value="UniProtKB-SubCell"/>
</dbReference>